<sequence>MRNDLASKVEGGLGMKDAVTKGRQYSSGTPNPGKFITTIVMVFLVGLIITLAWAANVGGENEAINAILLLSVIFLLSRMSILNQIGIAFVHIILFGLMLYFSLWLVLSIIVVTTLIMVRINTKPRLIDFAIIKDSQIAITQLIYLSIWTLIISVVFELAGTNGILINLGFYYFLSLTVYMVFFVILTLILTARPVPEVVIRIVLIYMFNWILYHYVLIDFLNYLRSVAPV</sequence>
<feature type="transmembrane region" description="Helical" evidence="1">
    <location>
        <begin position="142"/>
        <end position="164"/>
    </location>
</feature>
<protein>
    <submittedName>
        <fullName evidence="2">Uncharacterized protein</fullName>
    </submittedName>
</protein>
<dbReference type="EMBL" id="DVAD01000014">
    <property type="protein sequence ID" value="HIJ99661.1"/>
    <property type="molecule type" value="Genomic_DNA"/>
</dbReference>
<accession>A0A832XIS6</accession>
<proteinExistence type="predicted"/>
<reference evidence="2 3" key="1">
    <citation type="journal article" name="Nat. Commun.">
        <title>Undinarchaeota illuminate DPANN phylogeny and the impact of gene transfer on archaeal evolution.</title>
        <authorList>
            <person name="Dombrowski N."/>
            <person name="Williams T.A."/>
            <person name="Sun J."/>
            <person name="Woodcroft B.J."/>
            <person name="Lee J.H."/>
            <person name="Minh B.Q."/>
            <person name="Rinke C."/>
            <person name="Spang A."/>
        </authorList>
    </citation>
    <scope>NUCLEOTIDE SEQUENCE [LARGE SCALE GENOMIC DNA]</scope>
    <source>
        <strain evidence="2">MAG_bin17</strain>
    </source>
</reference>
<organism evidence="2 3">
    <name type="scientific">Candidatus Undinarchaeum marinum</name>
    <dbReference type="NCBI Taxonomy" id="2756141"/>
    <lineage>
        <taxon>Archaea</taxon>
        <taxon>Candidatus Undinarchaeota</taxon>
        <taxon>Candidatus Undinarchaeia</taxon>
        <taxon>Candidatus Undinarchaeales</taxon>
        <taxon>Candidatus Undinarchaeaceae</taxon>
        <taxon>Candidatus Undinarchaeum</taxon>
    </lineage>
</organism>
<dbReference type="Proteomes" id="UP000604391">
    <property type="component" value="Unassembled WGS sequence"/>
</dbReference>
<feature type="transmembrane region" description="Helical" evidence="1">
    <location>
        <begin position="35"/>
        <end position="55"/>
    </location>
</feature>
<feature type="transmembrane region" description="Helical" evidence="1">
    <location>
        <begin position="99"/>
        <end position="121"/>
    </location>
</feature>
<keyword evidence="1" id="KW-0472">Membrane</keyword>
<dbReference type="AlphaFoldDB" id="A0A832XIS6"/>
<gene>
    <name evidence="2" type="ORF">H1011_02455</name>
</gene>
<keyword evidence="3" id="KW-1185">Reference proteome</keyword>
<feature type="transmembrane region" description="Helical" evidence="1">
    <location>
        <begin position="170"/>
        <end position="191"/>
    </location>
</feature>
<feature type="transmembrane region" description="Helical" evidence="1">
    <location>
        <begin position="198"/>
        <end position="216"/>
    </location>
</feature>
<comment type="caution">
    <text evidence="2">The sequence shown here is derived from an EMBL/GenBank/DDBJ whole genome shotgun (WGS) entry which is preliminary data.</text>
</comment>
<name>A0A832XIS6_9ARCH</name>
<evidence type="ECO:0000313" key="3">
    <source>
        <dbReference type="Proteomes" id="UP000604391"/>
    </source>
</evidence>
<keyword evidence="1" id="KW-0812">Transmembrane</keyword>
<evidence type="ECO:0000313" key="2">
    <source>
        <dbReference type="EMBL" id="HIJ99661.1"/>
    </source>
</evidence>
<feature type="transmembrane region" description="Helical" evidence="1">
    <location>
        <begin position="67"/>
        <end position="93"/>
    </location>
</feature>
<keyword evidence="1" id="KW-1133">Transmembrane helix</keyword>
<evidence type="ECO:0000256" key="1">
    <source>
        <dbReference type="SAM" id="Phobius"/>
    </source>
</evidence>